<evidence type="ECO:0000256" key="1">
    <source>
        <dbReference type="ARBA" id="ARBA00000707"/>
    </source>
</evidence>
<dbReference type="PROSITE" id="PS51953">
    <property type="entry name" value="NIV_EXON"/>
    <property type="match status" value="1"/>
</dbReference>
<dbReference type="Gene3D" id="1.10.1840.10">
    <property type="entry name" value="main proteinase (3clpro) structure, domain 3"/>
    <property type="match status" value="1"/>
</dbReference>
<dbReference type="InterPro" id="IPR037230">
    <property type="entry name" value="NSP8_sf_CoV"/>
</dbReference>
<comment type="function">
    <text evidence="5">Plays a pivotal role in viral transcription by stimulating both nsp14 3'-5' exoribonuclease and nsp16 2'-O-methyltransferase activities. Therefore plays an essential role in viral mRNAs cap methylation.</text>
</comment>
<comment type="function">
    <text evidence="50">Plays a role in host membrane rearrangement that leads to creation of cytoplasmic double-membrane vesicles (DMV) necessary for viral replication. Alone is able to induce paired membranes. Coexpression of nsp3 and nsp4 does not result in the formation of DMVs.</text>
</comment>
<dbReference type="InterPro" id="IPR043174">
    <property type="entry name" value="NSP15_middle_sf"/>
</dbReference>
<comment type="function">
    <text evidence="49">Forms a primer, NSP9-pU, which is utilized by the polymerase for the initiation of RNA chains. Interacts with ribosome signal recognition particle RNA (SRP). Together with NSP8, suppress protein integration into the cell membrane, thereby disrupting host immune defenses.</text>
</comment>
<dbReference type="SUPFAM" id="SSF56672">
    <property type="entry name" value="DNA/RNA polymerases"/>
    <property type="match status" value="1"/>
</dbReference>
<keyword evidence="22" id="KW-0677">Repeat</keyword>
<keyword evidence="23" id="KW-0547">Nucleotide-binding</keyword>
<feature type="active site" evidence="59">
    <location>
        <position position="5559"/>
    </location>
</feature>
<dbReference type="PROSITE" id="PS51947">
    <property type="entry name" value="NIRAN"/>
    <property type="match status" value="1"/>
</dbReference>
<dbReference type="Pfam" id="PF08716">
    <property type="entry name" value="CoV_NSP7"/>
    <property type="match status" value="1"/>
</dbReference>
<evidence type="ECO:0000259" key="68">
    <source>
        <dbReference type="PROSITE" id="PS51154"/>
    </source>
</evidence>
<feature type="transmembrane region" description="Helical" evidence="65">
    <location>
        <begin position="3099"/>
        <end position="3119"/>
    </location>
</feature>
<evidence type="ECO:0000259" key="72">
    <source>
        <dbReference type="PROSITE" id="PS51943"/>
    </source>
</evidence>
<keyword evidence="29" id="KW-0788">Thiol protease</keyword>
<dbReference type="InterPro" id="IPR044353">
    <property type="entry name" value="Nsp3_Ubl2_dom_CoV"/>
</dbReference>
<feature type="domain" description="Nsp15 N-terminal oligomerization" evidence="85">
    <location>
        <begin position="5992"/>
        <end position="6052"/>
    </location>
</feature>
<dbReference type="Gene3D" id="1.10.8.1190">
    <property type="match status" value="1"/>
</dbReference>
<feature type="domain" description="ExoN" evidence="81">
    <location>
        <begin position="5541"/>
        <end position="5755"/>
    </location>
</feature>
<reference evidence="90" key="1">
    <citation type="submission" date="2016-03" db="EMBL/GenBank/DDBJ databases">
        <authorList>
            <person name="Ploux O."/>
        </authorList>
    </citation>
    <scope>NUCLEOTIDE SEQUENCE</scope>
    <source>
        <strain evidence="90">QIA-03342</strain>
    </source>
</reference>
<dbReference type="Gene3D" id="6.10.250.2820">
    <property type="match status" value="1"/>
</dbReference>
<dbReference type="PROSITE" id="PS51946">
    <property type="entry name" value="COV_NSP4C"/>
    <property type="match status" value="1"/>
</dbReference>
<dbReference type="GO" id="GO:0003723">
    <property type="term" value="F:RNA binding"/>
    <property type="evidence" value="ECO:0007669"/>
    <property type="project" value="UniProtKB-KW"/>
</dbReference>
<evidence type="ECO:0000256" key="12">
    <source>
        <dbReference type="ARBA" id="ARBA00011738"/>
    </source>
</evidence>
<dbReference type="CDD" id="cd21559">
    <property type="entry name" value="gammaCoV-Nsp6"/>
    <property type="match status" value="1"/>
</dbReference>
<dbReference type="Pfam" id="PF17896">
    <property type="entry name" value="NSP2_gammaCoV"/>
    <property type="match status" value="1"/>
</dbReference>
<dbReference type="InterPro" id="IPR044328">
    <property type="entry name" value="NSP15_gammaCoV_N"/>
</dbReference>
<dbReference type="InterPro" id="IPR014828">
    <property type="entry name" value="NSP7_CoV"/>
</dbReference>
<evidence type="ECO:0000256" key="42">
    <source>
        <dbReference type="ARBA" id="ARBA00023239"/>
    </source>
</evidence>
<dbReference type="CDD" id="cd21409">
    <property type="entry name" value="1B_cv_Nsp13-like"/>
    <property type="match status" value="1"/>
</dbReference>
<evidence type="ECO:0000256" key="10">
    <source>
        <dbReference type="ARBA" id="ARBA00004452"/>
    </source>
</evidence>
<dbReference type="InterPro" id="IPR009003">
    <property type="entry name" value="Peptidase_S1_PA"/>
</dbReference>
<comment type="function">
    <text evidence="44">Multifunctional protein involved in the transcription and replication of viral RNAs. Contains the proteinases responsible for the cleavages of the polyprotein.</text>
</comment>
<evidence type="ECO:0000259" key="85">
    <source>
        <dbReference type="PROSITE" id="PS51960"/>
    </source>
</evidence>
<dbReference type="SUPFAM" id="SSF50494">
    <property type="entry name" value="Trypsin-like serine proteases"/>
    <property type="match status" value="1"/>
</dbReference>
<evidence type="ECO:0000259" key="84">
    <source>
        <dbReference type="PROSITE" id="PS51958"/>
    </source>
</evidence>
<dbReference type="GO" id="GO:0003724">
    <property type="term" value="F:RNA helicase activity"/>
    <property type="evidence" value="ECO:0007669"/>
    <property type="project" value="UniProtKB-EC"/>
</dbReference>
<dbReference type="PROSITE" id="PS51993">
    <property type="entry name" value="COV_3ECTO"/>
    <property type="match status" value="1"/>
</dbReference>
<dbReference type="SUPFAM" id="SSF140367">
    <property type="entry name" value="Coronavirus NSP7-like"/>
    <property type="match status" value="1"/>
</dbReference>
<dbReference type="InterPro" id="IPR046435">
    <property type="entry name" value="N7_MTase_CoV"/>
</dbReference>
<dbReference type="InterPro" id="IPR027351">
    <property type="entry name" value="(+)RNA_virus_helicase_core_dom"/>
</dbReference>
<keyword evidence="33" id="KW-1043">Host membrane</keyword>
<feature type="active site" evidence="61">
    <location>
        <position position="6269"/>
    </location>
</feature>
<dbReference type="InterPro" id="IPR044343">
    <property type="entry name" value="NSP13_1B_dom_CoV"/>
</dbReference>
<evidence type="ECO:0000259" key="67">
    <source>
        <dbReference type="PROSITE" id="PS51124"/>
    </source>
</evidence>
<feature type="transmembrane region" description="Helical" evidence="65">
    <location>
        <begin position="2560"/>
        <end position="2582"/>
    </location>
</feature>
<dbReference type="CDD" id="cd21710">
    <property type="entry name" value="TM_Y_gammaCoV_Nsp3_C"/>
    <property type="match status" value="1"/>
</dbReference>
<dbReference type="Pfam" id="PF01661">
    <property type="entry name" value="Macro"/>
    <property type="match status" value="1"/>
</dbReference>
<dbReference type="InterPro" id="IPR044316">
    <property type="entry name" value="NSP14_gammaCoV"/>
</dbReference>
<dbReference type="PROSITE" id="PS50507">
    <property type="entry name" value="RDRP_SSRNA_POS"/>
    <property type="match status" value="1"/>
</dbReference>
<comment type="catalytic activity">
    <reaction evidence="1">
        <text>Thiol-dependent hydrolysis of ester, thioester, amide, peptide and isopeptide bonds formed by the C-terminal Gly of ubiquitin (a 76-residue protein attached to proteins as an intracellular targeting signal).</text>
        <dbReference type="EC" id="3.4.19.12"/>
    </reaction>
</comment>
<dbReference type="PROSITE" id="PS51951">
    <property type="entry name" value="COV_NSP9_SSRNA_BD"/>
    <property type="match status" value="1"/>
</dbReference>
<comment type="subunit">
    <text evidence="45">Interacts with papain-like protease and non-structural protein 6.</text>
</comment>
<feature type="domain" description="Ubiquitin-like" evidence="73">
    <location>
        <begin position="1177"/>
        <end position="1229"/>
    </location>
</feature>
<dbReference type="CDD" id="cd21720">
    <property type="entry name" value="gammaCoV_Nsp13-helicase"/>
    <property type="match status" value="1"/>
</dbReference>
<dbReference type="InterPro" id="IPR043612">
    <property type="entry name" value="CoV_NSP4_N"/>
</dbReference>
<dbReference type="Gene3D" id="3.40.220.10">
    <property type="entry name" value="Leucine Aminopeptidase, subunit E, domain 1"/>
    <property type="match status" value="1"/>
</dbReference>
<dbReference type="InterPro" id="IPR037227">
    <property type="entry name" value="EndoU-like"/>
</dbReference>
<dbReference type="SMART" id="SM00506">
    <property type="entry name" value="A1pp"/>
    <property type="match status" value="1"/>
</dbReference>
<feature type="binding site" evidence="60">
    <location>
        <begin position="5799"/>
        <end position="5805"/>
    </location>
    <ligand>
        <name>S-adenosyl-L-methionine</name>
        <dbReference type="ChEBI" id="CHEBI:59789"/>
    </ligand>
</feature>
<dbReference type="Pfam" id="PF08717">
    <property type="entry name" value="CoV_NSP8"/>
    <property type="match status" value="1"/>
</dbReference>
<keyword evidence="26 56" id="KW-0863">Zinc-finger</keyword>
<keyword evidence="27 61" id="KW-0378">Hydrolase</keyword>
<dbReference type="GO" id="GO:0003968">
    <property type="term" value="F:RNA-directed RNA polymerase activity"/>
    <property type="evidence" value="ECO:0007669"/>
    <property type="project" value="UniProtKB-KW"/>
</dbReference>
<keyword evidence="34 58" id="KW-0694">RNA-binding</keyword>
<dbReference type="GO" id="GO:0004483">
    <property type="term" value="F:methyltransferase cap1 activity"/>
    <property type="evidence" value="ECO:0007669"/>
    <property type="project" value="UniProtKB-EC"/>
</dbReference>
<feature type="transmembrane region" description="Helical" evidence="65">
    <location>
        <begin position="2639"/>
        <end position="2667"/>
    </location>
</feature>
<evidence type="ECO:0000256" key="47">
    <source>
        <dbReference type="ARBA" id="ARBA00034508"/>
    </source>
</evidence>
<evidence type="ECO:0000256" key="54">
    <source>
        <dbReference type="ARBA" id="ARBA00047995"/>
    </source>
</evidence>
<evidence type="ECO:0000259" key="86">
    <source>
        <dbReference type="PROSITE" id="PS51961"/>
    </source>
</evidence>
<keyword evidence="37" id="KW-1072">Activation of host autophagy by virus</keyword>
<dbReference type="InterPro" id="IPR043502">
    <property type="entry name" value="DNA/RNA_pol_sf"/>
</dbReference>
<dbReference type="InterPro" id="IPR027352">
    <property type="entry name" value="NSP13_ZBD_CoV-like"/>
</dbReference>
<feature type="transmembrane region" description="Helical" evidence="65">
    <location>
        <begin position="1885"/>
        <end position="1910"/>
    </location>
</feature>
<dbReference type="GO" id="GO:0044220">
    <property type="term" value="C:host cell perinuclear region of cytoplasm"/>
    <property type="evidence" value="ECO:0007669"/>
    <property type="project" value="UniProtKB-SubCell"/>
</dbReference>
<dbReference type="InterPro" id="IPR027417">
    <property type="entry name" value="P-loop_NTPase"/>
</dbReference>
<evidence type="ECO:0000256" key="53">
    <source>
        <dbReference type="ARBA" id="ARBA00047984"/>
    </source>
</evidence>
<evidence type="ECO:0000256" key="65">
    <source>
        <dbReference type="SAM" id="Phobius"/>
    </source>
</evidence>
<dbReference type="CDD" id="cd21401">
    <property type="entry name" value="ZBD_cv_Nsp13-like"/>
    <property type="match status" value="1"/>
</dbReference>
<dbReference type="InterPro" id="IPR044371">
    <property type="entry name" value="Macro_X_NSP3-like"/>
</dbReference>
<evidence type="ECO:0000256" key="35">
    <source>
        <dbReference type="ARBA" id="ARBA00022953"/>
    </source>
</evidence>
<accession>A0A1X9Y2N6</accession>
<evidence type="ECO:0000256" key="61">
    <source>
        <dbReference type="PROSITE-ProRule" id="PRU01303"/>
    </source>
</evidence>
<evidence type="ECO:0000256" key="6">
    <source>
        <dbReference type="ARBA" id="ARBA00003115"/>
    </source>
</evidence>
<dbReference type="Pfam" id="PF20631">
    <property type="entry name" value="CoV_NSP13_1B"/>
    <property type="match status" value="1"/>
</dbReference>
<feature type="transmembrane region" description="Helical" evidence="65">
    <location>
        <begin position="3221"/>
        <end position="3240"/>
    </location>
</feature>
<evidence type="ECO:0000256" key="36">
    <source>
        <dbReference type="ARBA" id="ARBA00022989"/>
    </source>
</evidence>
<evidence type="ECO:0000256" key="60">
    <source>
        <dbReference type="PROSITE-ProRule" id="PRU01299"/>
    </source>
</evidence>
<dbReference type="InterPro" id="IPR044368">
    <property type="entry name" value="NSP6_gammaCoV"/>
</dbReference>
<evidence type="ECO:0000259" key="81">
    <source>
        <dbReference type="PROSITE" id="PS51953"/>
    </source>
</evidence>
<comment type="subcellular location">
    <subcellularLocation>
        <location evidence="9">Host cytoplasm</location>
        <location evidence="9">Host perinuclear region</location>
    </subcellularLocation>
    <subcellularLocation>
        <location evidence="8">Host endoplasmic reticulum membrane</location>
        <topology evidence="8">Multi-pass membrane protein</topology>
    </subcellularLocation>
    <subcellularLocation>
        <location evidence="10">Host endoplasmic reticulum-Golgi intermediate compartment</location>
    </subcellularLocation>
</comment>
<evidence type="ECO:0000256" key="31">
    <source>
        <dbReference type="ARBA" id="ARBA00022839"/>
    </source>
</evidence>
<comment type="subunit">
    <text evidence="46">Interacts with host PHB and PHB2.</text>
</comment>
<evidence type="ECO:0000256" key="23">
    <source>
        <dbReference type="ARBA" id="ARBA00022741"/>
    </source>
</evidence>
<feature type="active site" evidence="61">
    <location>
        <position position="6229"/>
    </location>
</feature>
<evidence type="ECO:0000256" key="62">
    <source>
        <dbReference type="PROSITE-ProRule" id="PRU01336"/>
    </source>
</evidence>
<keyword evidence="19" id="KW-0548">Nucleotidyltransferase</keyword>
<name>A0A1X9Y2N6_9GAMC</name>
<feature type="region of interest" description="CoV-Y" evidence="62">
    <location>
        <begin position="2004"/>
        <end position="2265"/>
    </location>
</feature>
<dbReference type="InterPro" id="IPR044401">
    <property type="entry name" value="NSP15_NendoU_CoV"/>
</dbReference>
<evidence type="ECO:0000256" key="29">
    <source>
        <dbReference type="ARBA" id="ARBA00022807"/>
    </source>
</evidence>
<keyword evidence="24" id="KW-0688">Ribosomal frameshifting</keyword>
<feature type="transmembrane region" description="Helical" evidence="65">
    <location>
        <begin position="3154"/>
        <end position="3177"/>
    </location>
</feature>
<dbReference type="InterPro" id="IPR042515">
    <property type="entry name" value="NSP15_N_CoV"/>
</dbReference>
<dbReference type="InterPro" id="IPR037204">
    <property type="entry name" value="NSP7_sf_CoV"/>
</dbReference>
<dbReference type="InterPro" id="IPR043503">
    <property type="entry name" value="PLpro_palm_finger_dom_CoV"/>
</dbReference>
<dbReference type="Gene3D" id="3.30.70.3540">
    <property type="entry name" value="Nsp8 replicase, head domain"/>
    <property type="match status" value="1"/>
</dbReference>
<dbReference type="InterPro" id="IPR043477">
    <property type="entry name" value="Peptidase_C30_dom3_CoV"/>
</dbReference>
<dbReference type="InterPro" id="IPR044357">
    <property type="entry name" value="NSP3_Ubl1_dom_CoV"/>
</dbReference>
<evidence type="ECO:0000256" key="37">
    <source>
        <dbReference type="ARBA" id="ARBA00023050"/>
    </source>
</evidence>
<comment type="function">
    <text evidence="51">Responsible for the cleavages located at the N-terminus of the replicase polyprotein. In addition, PL-PRO possesses a deubiquitinating/deISGylating activity and processes both 'Lys-48'- and 'Lys-63'-linked polyubiquitin chains from cellular substrates.</text>
</comment>
<dbReference type="InterPro" id="IPR009469">
    <property type="entry name" value="RdRp_N_CoV"/>
</dbReference>
<dbReference type="InterPro" id="IPR043504">
    <property type="entry name" value="Peptidase_S1_PA_chymotrypsin"/>
</dbReference>
<evidence type="ECO:0000256" key="2">
    <source>
        <dbReference type="ARBA" id="ARBA00001936"/>
    </source>
</evidence>
<evidence type="ECO:0000256" key="33">
    <source>
        <dbReference type="ARBA" id="ARBA00022870"/>
    </source>
</evidence>
<dbReference type="PROSITE" id="PS51653">
    <property type="entry name" value="CV_ZBD"/>
    <property type="match status" value="1"/>
</dbReference>
<dbReference type="GO" id="GO:0006351">
    <property type="term" value="P:DNA-templated transcription"/>
    <property type="evidence" value="ECO:0007669"/>
    <property type="project" value="InterPro"/>
</dbReference>
<evidence type="ECO:0000256" key="11">
    <source>
        <dbReference type="ARBA" id="ARBA00008087"/>
    </source>
</evidence>
<keyword evidence="42" id="KW-0456">Lyase</keyword>
<dbReference type="InterPro" id="IPR046438">
    <property type="entry name" value="NIV_2_O_MTASE"/>
</dbReference>
<dbReference type="InterPro" id="IPR043610">
    <property type="entry name" value="NSP6_CoV"/>
</dbReference>
<evidence type="ECO:0000256" key="41">
    <source>
        <dbReference type="ARBA" id="ARBA00023200"/>
    </source>
</evidence>
<evidence type="ECO:0000256" key="20">
    <source>
        <dbReference type="ARBA" id="ARBA00022722"/>
    </source>
</evidence>
<dbReference type="Pfam" id="PF19216">
    <property type="entry name" value="CoV_NSP15_M"/>
    <property type="match status" value="1"/>
</dbReference>
<dbReference type="CDD" id="cd21902">
    <property type="entry name" value="gammaCoV_Nsp10"/>
    <property type="match status" value="1"/>
</dbReference>
<dbReference type="Pfam" id="PF19219">
    <property type="entry name" value="CoV_NSP15_N"/>
    <property type="match status" value="1"/>
</dbReference>
<feature type="domain" description="RdRp catalytic" evidence="66">
    <location>
        <begin position="4550"/>
        <end position="4712"/>
    </location>
</feature>
<feature type="transmembrane region" description="Helical" evidence="65">
    <location>
        <begin position="1727"/>
        <end position="1746"/>
    </location>
</feature>
<dbReference type="Pfam" id="PF06471">
    <property type="entry name" value="CoV_ExoN"/>
    <property type="match status" value="1"/>
</dbReference>
<dbReference type="InterPro" id="IPR044863">
    <property type="entry name" value="NIRAN"/>
</dbReference>
<dbReference type="Gene3D" id="3.40.50.11580">
    <property type="match status" value="1"/>
</dbReference>
<dbReference type="GO" id="GO:0043139">
    <property type="term" value="F:5'-3' DNA helicase activity"/>
    <property type="evidence" value="ECO:0007669"/>
    <property type="project" value="TreeGrafter"/>
</dbReference>
<evidence type="ECO:0000256" key="8">
    <source>
        <dbReference type="ARBA" id="ARBA00004153"/>
    </source>
</evidence>
<dbReference type="InterPro" id="IPR046436">
    <property type="entry name" value="NIV_EXON"/>
</dbReference>
<evidence type="ECO:0000259" key="78">
    <source>
        <dbReference type="PROSITE" id="PS51950"/>
    </source>
</evidence>
<feature type="domain" description="Peptidase C30" evidence="69">
    <location>
        <begin position="2782"/>
        <end position="3088"/>
    </location>
</feature>
<evidence type="ECO:0000256" key="13">
    <source>
        <dbReference type="ARBA" id="ARBA00022484"/>
    </source>
</evidence>
<dbReference type="CDD" id="cd21828">
    <property type="entry name" value="gammaCoV_Nsp7"/>
    <property type="match status" value="1"/>
</dbReference>
<feature type="disulfide bond" evidence="63">
    <location>
        <begin position="1804"/>
        <end position="1810"/>
    </location>
</feature>
<evidence type="ECO:0000256" key="49">
    <source>
        <dbReference type="ARBA" id="ARBA00043928"/>
    </source>
</evidence>
<evidence type="ECO:0000256" key="26">
    <source>
        <dbReference type="ARBA" id="ARBA00022771"/>
    </source>
</evidence>
<dbReference type="GO" id="GO:0044172">
    <property type="term" value="C:host cell endoplasmic reticulum-Golgi intermediate compartment"/>
    <property type="evidence" value="ECO:0007669"/>
    <property type="project" value="UniProtKB-SubCell"/>
</dbReference>
<dbReference type="Gene3D" id="2.40.10.250">
    <property type="entry name" value="Replicase NSP9"/>
    <property type="match status" value="1"/>
</dbReference>
<evidence type="ECO:0000259" key="79">
    <source>
        <dbReference type="PROSITE" id="PS51951"/>
    </source>
</evidence>
<dbReference type="GO" id="GO:0039694">
    <property type="term" value="P:viral RNA genome replication"/>
    <property type="evidence" value="ECO:0007669"/>
    <property type="project" value="InterPro"/>
</dbReference>
<dbReference type="InterPro" id="IPR048672">
    <property type="entry name" value="NSP13_ZBD_CoV"/>
</dbReference>
<feature type="domain" description="CV ZBD" evidence="70">
    <location>
        <begin position="4871"/>
        <end position="4983"/>
    </location>
</feature>
<comment type="function">
    <text evidence="7">Forms a hexadecamer with nsp8 (8 subunits of each) that may participate in viral replication by acting as a primase. Alternatively, may synthesize substantially longer products than oligonucleotide primers.</text>
</comment>
<feature type="transmembrane region" description="Helical" evidence="65">
    <location>
        <begin position="1846"/>
        <end position="1873"/>
    </location>
</feature>
<feature type="domain" description="Peptidase C16" evidence="67">
    <location>
        <begin position="1238"/>
        <end position="1499"/>
    </location>
</feature>
<dbReference type="Pfam" id="PF19218">
    <property type="entry name" value="CoV_NSP3_C"/>
    <property type="match status" value="1"/>
</dbReference>
<dbReference type="InterPro" id="IPR014822">
    <property type="entry name" value="NSP9_CoV"/>
</dbReference>
<feature type="transmembrane region" description="Helical" evidence="65">
    <location>
        <begin position="2283"/>
        <end position="2301"/>
    </location>
</feature>
<evidence type="ECO:0000256" key="30">
    <source>
        <dbReference type="ARBA" id="ARBA00022833"/>
    </source>
</evidence>
<dbReference type="InterPro" id="IPR014829">
    <property type="entry name" value="NSP8_CoV"/>
</dbReference>
<feature type="domain" description="RdRp Nsp7 cofactor" evidence="77">
    <location>
        <begin position="3382"/>
        <end position="3464"/>
    </location>
</feature>
<feature type="region of interest" description="ZF1" evidence="62">
    <location>
        <begin position="1917"/>
        <end position="1930"/>
    </location>
</feature>
<evidence type="ECO:0000259" key="74">
    <source>
        <dbReference type="PROSITE" id="PS51946"/>
    </source>
</evidence>
<dbReference type="GO" id="GO:0075523">
    <property type="term" value="P:viral translational frameshifting"/>
    <property type="evidence" value="ECO:0007669"/>
    <property type="project" value="UniProtKB-KW"/>
</dbReference>
<dbReference type="CDD" id="cd21899">
    <property type="entry name" value="gammaCoV_Nsp9"/>
    <property type="match status" value="1"/>
</dbReference>
<evidence type="ECO:0000259" key="82">
    <source>
        <dbReference type="PROSITE" id="PS51954"/>
    </source>
</evidence>
<evidence type="ECO:0000259" key="76">
    <source>
        <dbReference type="PROSITE" id="PS51948"/>
    </source>
</evidence>
<feature type="transmembrane region" description="Helical" evidence="65">
    <location>
        <begin position="3260"/>
        <end position="3283"/>
    </location>
</feature>
<dbReference type="Gene3D" id="1.10.150.420">
    <property type="entry name" value="Coronavirus nonstructural protein 4 C-terminus"/>
    <property type="match status" value="1"/>
</dbReference>
<comment type="function">
    <text evidence="4">Forms a hexadecamer with nsp7 (8 subunits of each) that may participate in viral replication by acting as a primase. Alternatively, may synthesize substantially longer products than oligonucleotide primers.</text>
</comment>
<dbReference type="Gene3D" id="3.30.160.820">
    <property type="entry name" value="Nsp15 N-terminal domain-like"/>
    <property type="match status" value="1"/>
</dbReference>
<keyword evidence="40" id="KW-1038">Host endoplasmic reticulum</keyword>
<evidence type="ECO:0000256" key="16">
    <source>
        <dbReference type="ARBA" id="ARBA00022670"/>
    </source>
</evidence>
<dbReference type="InterPro" id="IPR046440">
    <property type="entry name" value="AV_NSP11N_COV_NSP15M"/>
</dbReference>
<dbReference type="Gene3D" id="2.40.10.10">
    <property type="entry name" value="Trypsin-like serine proteases"/>
    <property type="match status" value="2"/>
</dbReference>
<reference evidence="90" key="2">
    <citation type="journal article" date="2017" name="Arch. Virol.">
        <title>Comparative genomics of QX-like infectious bronchitis viruses in Korea.</title>
        <authorList>
            <person name="Hong S.M."/>
            <person name="Kwon H.J."/>
            <person name="Choi K.S."/>
            <person name="Kim J.H."/>
        </authorList>
    </citation>
    <scope>NUCLEOTIDE SEQUENCE</scope>
    <source>
        <strain evidence="90">QIA-03342</strain>
    </source>
</reference>
<evidence type="ECO:0000259" key="71">
    <source>
        <dbReference type="PROSITE" id="PS51657"/>
    </source>
</evidence>
<keyword evidence="14" id="KW-0945">Host-virus interaction</keyword>
<dbReference type="InterPro" id="IPR044383">
    <property type="entry name" value="NSP2_IBV-like"/>
</dbReference>
<evidence type="ECO:0000256" key="7">
    <source>
        <dbReference type="ARBA" id="ARBA00003443"/>
    </source>
</evidence>
<dbReference type="Pfam" id="PF20633">
    <property type="entry name" value="CoV_NSP13_stalk"/>
    <property type="match status" value="1"/>
</dbReference>
<feature type="domain" description="RdRp Nsp8 cofactor" evidence="78">
    <location>
        <begin position="3465"/>
        <end position="3674"/>
    </location>
</feature>
<dbReference type="Pfam" id="PF09401">
    <property type="entry name" value="CoV_NSP10"/>
    <property type="match status" value="1"/>
</dbReference>
<feature type="domain" description="ExoN/MTase coactivator" evidence="80">
    <location>
        <begin position="3787"/>
        <end position="3928"/>
    </location>
</feature>
<evidence type="ECO:0000256" key="58">
    <source>
        <dbReference type="PROSITE-ProRule" id="PRU01296"/>
    </source>
</evidence>
<evidence type="ECO:0000256" key="64">
    <source>
        <dbReference type="PROSITE-ProRule" id="PRU01344"/>
    </source>
</evidence>
<evidence type="ECO:0000259" key="80">
    <source>
        <dbReference type="PROSITE" id="PS51952"/>
    </source>
</evidence>
<dbReference type="InterPro" id="IPR001205">
    <property type="entry name" value="RNA-dir_pol_C"/>
</dbReference>
<dbReference type="EMBL" id="KU900739">
    <property type="protein sequence ID" value="ARS22418.1"/>
    <property type="molecule type" value="Genomic_RNA"/>
</dbReference>
<dbReference type="CDD" id="cd21587">
    <property type="entry name" value="gammaCoV_RdRp"/>
    <property type="match status" value="1"/>
</dbReference>
<dbReference type="Pfam" id="PF08710">
    <property type="entry name" value="CoV_NSP9"/>
    <property type="match status" value="1"/>
</dbReference>
<feature type="domain" description="Nsp12 RNA-dependent RNA polymerase" evidence="76">
    <location>
        <begin position="4304"/>
        <end position="4870"/>
    </location>
</feature>
<dbReference type="InterPro" id="IPR044308">
    <property type="entry name" value="NSP5_Mpro_GammaCoV"/>
</dbReference>
<dbReference type="PROSITE" id="PS51949">
    <property type="entry name" value="COV_NSP7"/>
    <property type="match status" value="1"/>
</dbReference>
<evidence type="ECO:0000256" key="45">
    <source>
        <dbReference type="ARBA" id="ARBA00025840"/>
    </source>
</evidence>
<feature type="domain" description="CoV Nsp3 Y" evidence="87">
    <location>
        <begin position="1913"/>
        <end position="2265"/>
    </location>
</feature>
<feature type="domain" description="NendoU" evidence="84">
    <location>
        <begin position="6185"/>
        <end position="6326"/>
    </location>
</feature>
<evidence type="ECO:0000256" key="52">
    <source>
        <dbReference type="ARBA" id="ARBA00046972"/>
    </source>
</evidence>
<feature type="active site" evidence="61">
    <location>
        <position position="6214"/>
    </location>
</feature>
<evidence type="ECO:0000259" key="75">
    <source>
        <dbReference type="PROSITE" id="PS51947"/>
    </source>
</evidence>
<keyword evidence="35" id="KW-0693">Viral RNA replication</keyword>
<evidence type="ECO:0000259" key="73">
    <source>
        <dbReference type="PROSITE" id="PS51944"/>
    </source>
</evidence>
<dbReference type="InterPro" id="IPR007094">
    <property type="entry name" value="RNA-dir_pol_PSvirus"/>
</dbReference>
<dbReference type="Pfam" id="PF06478">
    <property type="entry name" value="CoV_RPol_N"/>
    <property type="match status" value="1"/>
</dbReference>
<evidence type="ECO:0000259" key="89">
    <source>
        <dbReference type="PROSITE" id="PS52000"/>
    </source>
</evidence>
<comment type="subunit">
    <text evidence="12">Homodimer.</text>
</comment>
<dbReference type="InterPro" id="IPR043611">
    <property type="entry name" value="CoV_NSP3_C"/>
</dbReference>
<feature type="domain" description="Nsp4C" evidence="74">
    <location>
        <begin position="2686"/>
        <end position="2781"/>
    </location>
</feature>
<dbReference type="Pfam" id="PF20632">
    <property type="entry name" value="CoV_NSP13_ZBD"/>
    <property type="match status" value="1"/>
</dbReference>
<dbReference type="InterPro" id="IPR002589">
    <property type="entry name" value="Macro_dom"/>
</dbReference>
<dbReference type="InterPro" id="IPR018995">
    <property type="entry name" value="RNA_synth_NSP10_CoV"/>
</dbReference>
<dbReference type="PROSITE" id="PS51657">
    <property type="entry name" value="PSRV_HELICASE"/>
    <property type="match status" value="1"/>
</dbReference>
<evidence type="ECO:0000256" key="28">
    <source>
        <dbReference type="ARBA" id="ARBA00022806"/>
    </source>
</evidence>
<keyword evidence="13" id="KW-0696">RNA-directed RNA polymerase</keyword>
<evidence type="ECO:0000256" key="55">
    <source>
        <dbReference type="ARBA" id="ARBA00049042"/>
    </source>
</evidence>
<dbReference type="InterPro" id="IPR048673">
    <property type="entry name" value="NSP13_stalk_CoV"/>
</dbReference>
<evidence type="ECO:0000256" key="34">
    <source>
        <dbReference type="ARBA" id="ARBA00022884"/>
    </source>
</evidence>
<feature type="region of interest" description="GpppA-binding" evidence="60">
    <location>
        <begin position="5879"/>
        <end position="5893"/>
    </location>
</feature>
<feature type="domain" description="Ubiquitin-like" evidence="72">
    <location>
        <begin position="675"/>
        <end position="780"/>
    </location>
</feature>
<dbReference type="CDD" id="cd21161">
    <property type="entry name" value="NendoU_cv_Nsp15-like"/>
    <property type="match status" value="1"/>
</dbReference>
<dbReference type="PANTHER" id="PTHR43788">
    <property type="entry name" value="DNA2/NAM7 HELICASE FAMILY MEMBER"/>
    <property type="match status" value="1"/>
</dbReference>
<dbReference type="PROSITE" id="PS51958">
    <property type="entry name" value="NENDOU"/>
    <property type="match status" value="1"/>
</dbReference>
<evidence type="ECO:0000256" key="51">
    <source>
        <dbReference type="ARBA" id="ARBA00045592"/>
    </source>
</evidence>
<dbReference type="GO" id="GO:0000175">
    <property type="term" value="F:3'-5'-RNA exonuclease activity"/>
    <property type="evidence" value="ECO:0007669"/>
    <property type="project" value="InterPro"/>
</dbReference>
<comment type="cofactor">
    <cofactor evidence="3">
        <name>Zn(2+)</name>
        <dbReference type="ChEBI" id="CHEBI:29105"/>
    </cofactor>
</comment>
<dbReference type="InterPro" id="IPR032505">
    <property type="entry name" value="CoV_NSP4_C"/>
</dbReference>
<dbReference type="Gene3D" id="1.10.8.370">
    <property type="entry name" value="nsp7 replicase"/>
    <property type="match status" value="1"/>
</dbReference>
<keyword evidence="31 59" id="KW-0269">Exonuclease</keyword>
<dbReference type="PROSITE" id="PS51955">
    <property type="entry name" value="NIV_2_O_MTASE"/>
    <property type="match status" value="1"/>
</dbReference>
<dbReference type="SUPFAM" id="SSF101816">
    <property type="entry name" value="Replicase NSP9"/>
    <property type="match status" value="1"/>
</dbReference>
<sequence>MASGLKQGVSPKPRDVIFVSKDIPEQLCDALFFYTSHNPKDYADAFAFRQKFDRSLQTGKQFKFETVCGLFLLKGVDKITPGIPAKVLKATSKLADLEDIFGVSPFARKYRELLKTACQWSLTVETLDVRAQTLDEIFDPTEILWLQVAAKIQVSAMAMRRLVGEVTVKVMESLGSNLSALFQIVEQQIARIFQKALAIFESVSELPQRIAALKMAFAKCAKSITVVVMEKTLVVREFAGTCLASINGAIAKFFEELPNGFMGSRIFTTLAFFKEAAVKIVENIPNAPRGTKGFEVVGNAKGTQVVVRGMRNDLTLLDQTADIPVEPEGWSAILEGHLCYVFRSGDRFYAAPLSGNFALHDVYCCERVVCLSDGVTPEINDGLILAAIYSSYNVSELVAALKKGEPFKFLGHKFVYAKDAAVSFTLAKAATIADVLKLFQSARVKAEDVWSSFTEKSFEFWKLAYGKVRNLEEFVKTHFCKAQMSIVVLAAVLGEGIWHLVSQVIYKLGGLFTKVVDFCEKHWKGFCAQLKKVKLIVTENFCVLKGVAQHCFQLLLDAIHSLYMSFKKCALGRIHGDLLFWKGGVHKIVQDGDEVWFDAIDSLDVEDLGVVREKPIDFEVCEDVTLPENQPGHMVQIEDDGKNYMFFRFKKDENIYYTPMSQLGAINVVCKAGGKTVTFGDTTVKEIPPPDVVPIKVSIECCGEPWNTIFKKAYKEPIEVETDLTVEQLLSVIYEKMCDDLKLFPEAPEPPPFENVALVDKNGKDLDCIKSCHLIYRDYESGDDIEEEDSEECDIELADAEECDTASECEEEDEDTKVLALIQDPASNKYPLPLDDDYSVYNGCIVHKDALDVVNLPSGEETFVVNNCFEGAVKPLPQKVIDVLGDWGEAVDAQEQLCQQESTQVVFEKPVDDSTGGCEAVADQAVVVEQEVSSVFEEKSEVVVYTPADLEVVKETAEEVDEFILISDVPKEEFVSQEKEEPQVEQEPIPVVKPQREKKAKKFKVKPATCEKPKFLEYKTCVGDLTVVVAKALDEFKEFCVVNAANEHMSHGGGVAKAIAEFCGPDFVEYCEDYVKKHGPQQRLVTPSFVKGIQCVNNVVGPRHGDSNLREKLVAAYKNVLVDGVFNYVVPVLSSGIFGVDFKMSIDAMREAFDGCDIRVLLFSLSQEHIDYFDATCKQKTLYLTEDGVKYRSVVVKPGDSLSQFGQVFAKNKAVFTADDVEDKEILFIPTTDKTVLDYYCLDARKYVIYLQTLAQKWNVQYRDNFVILEWRDGNCWVSSVVVLLQVAKIRFKGFLAEAWAKFLGGDPTDFVAWCYASCNAKVGDFSDANWLLANLAEHFDADYTNALLKKRVSCNCGTKSYELRGLEACIQPVRAPNLLHFKTQYSNCPTCGSNSVDEVVEASLPYLLLFATDGPATVDCDENAVGTVVFIGSTNSGHCYTQAAGKAFDNLAQDRKFGKKSPYITAMYMRFSLKSENPLPVVKQSKGKTKVVKEDVSNLATSSKVSFDNLTDFEQWYDSNIYDSLKVQETPDNFEGYVSFTTKEDSKLPLTLKVRGIKAVVDFKSKDGFTYKLMPDTDENSKVPVYYPVLDSISLKAIWVEGSANFVVGHPNYYSKSLRIPTLWENAESFVKMGDKIDGVTMGLWRAEHLNKPNLERIFNIAKKAVVGSSVVTTQCGKVISKAATFIADKVGGGVVRNITDRIKGLFGITRGHFERKVSPQFIKTLIFFFFYFIKASAKSLVASYRSVLCKVVFATLIIVWFIYTSSPVMFAGIRVLDFLFEGSLCGPYNDYGKDSFDVLRYCADDFTCRVCLHDRDSLHLYKHAYSVEQVYKAASSGIVFNWNWLYLVFLILFVKPVAGFVIICYCVKYLVLSSTVLQTGVGFLDWFVQTVFTNFNFMGAGFYFWLFYKIYIQVHHIMYCKDVTCEVCKRVARSNRQEVSVVVGGRKQIVHVYTNSGYNFCKRHNWYCRNCDDYGHQNTFMSPEVAGELSEKLKRHVRPTAYAYHVVDDACLVDDFVNLKYKAAIPGKDSAPPAVKCFSVTDFLKKAVFLKEALKCEQISNDGFIVCNTQSAHALEEAKNAAIYYAQYLCKPILILDQALYDKLVVEPVSKSVVDKVCSILSNIISVDTAALNYKAGTLRDTLLSVTKDEEAVDMAIFCHNHDVEYTSDGFTNVVPSYGIDTDKLTPRDRGFLVNADASIANLRVKGAPSVVWKFSDLTKLSDSCLKYLISATVKSGCRFFITRSGAKQVLSCHTQKLLVEKKAGGIVGSTFKCFKSCFKWLLIFYVLFTACCLGYYYMEMNGSFVHPMYDFNSTLHVEGFKVIDKGVVRDIVPEDTCFSNKFVNFDSFWGKPYESSRNCPIVTAVIDGDGAVAAGVPGFVSWVMDGAMFIHMTQTERKPWYIPTWFNREIVGYTQDSIITEGSFYTSIALFSARCLYLTASNTPQLYCFNGDNDAPGALPFSSIVPHRVYFQPNGVRLIVPQQILHTPYVVKFVSDSYCRGSVCEYTKPGYCVSLNSQWVLFNDEYTSKPGVFCGSTVRELMFNMVSTFFTGVNPNIYMQLATMFLILVVVVLVFAMVIKFQGVFKAYATIVFTIMLVWVVNAFVLCVHSYNSVLAVILLVLYCYASLVTSRNTAIIMHCWLVFTFGLIVPIWLACCYLGFILYMYTPLVLWCYGTTKNTRKLYDGNEFVGNYDLAAKSTFVIRGSEFVKLTNEIGDKFDAYLSAYARLKYYSGTGSEQDYLQACRAWLAYALDQYRSSGVEIVYTPPRYSIGVSRLQAGFKKLVAPSSAVERCIVSVSYRGNSLNGLWLGDTIYCPRHVLGKFSGDQWSDVLNLANNHEFEVATQNGVTLNVVSRRLRGAVLILQTAVANADTPKYKFVKANCGDSFTIACSYGGTVVGLYPVTMRSNGTIRASFLAGACGSVGFNIEKGVVNFFYMHHLELPNALHTGTDLHGEFYGGYVDEEVAQRVPPDNLVTNNIVAWFYAAIISVKESSFSLPKWLESTTVSVEDYNKWAGDNGFTPFSISTAITKLSAITGVDVCKLLRTIMVKSSQWGSDPILGQYNFEDELTPESVFNQVGGVRLQSSIVRRATSWFWSRCVLACFLFVLCAIVLFTAVPLKYYVHAAVILLTAVFFISFTVKHVMAYMDTFLLPTLLTVIIGVCAEVPFIYNTLISQVVIFLSQWYDPVVFDTMVPWMLLPLVLYSAFKCVQGCYMNSFNTSLLMLYQFMKLGFVIYTSSNTLTAYTEGNWELFFELVHTTVLVNVSSNSLIGLIVFKCAKWMLYYCNATYINNYVLMAVMVNGIGWLCTCYFGLYWWVNNVFGLTLGKYNFKVSVDQYRYMCLHKIKPPKTVWEVFSTNILIQGIGGDRVLPIATVQSKLSDVKCTTVVLMQLLTKLNVEANSKMHAYLVELHNKILASDDVGECMDNLLGMLITLFCVDSTIDLSEYCDDILKRSTVLQSVTQEFSHIPSYAEYERAKNLYEKVLADSKNGSVTQQELAAYRKAANIAKSVFDRDLAVQKKLDSMAERAMTTMYKEARVTDRRAKLVSSLHALLFSMLKKIDSEKLNVLFDQASSGVVPLATVPIVCSNKLTLVIPDPETWVKCVEGMHVTYSTVVWNIDTVIDADGTELHPTSTGSGLIYCISGDNVAWPLKVNLTRNGHNKVDAALQNNELMPHGVKTKACVAGVDQAHCSVESKCYYTNISGNSVVAAITSSNPNLKVASFLNEAGNQIYVDLDPPCKFGMKVGDKVEVVYLYFIKNTRSIVRGMVLGAISNVVVLQSKGHETEEVDAVGILSLCSFAVDPADTYCKYVAAGNQPLGNCVKMLTVHNGSGFAITSKPSPTPDQDSYGGASVCLYCRAHIAHPGGAGNLDGRCSFKGSFVQIPTTEKDPVGFCLRNKVCTVCQCWVGYGCQCDALRQPKTSVQSAVVVADFDKNYLKRVRGSSEARLIPLASGCDPDVVKRAFDVCNKESAGMFKNLKRNCARFQEVRDTEDGNLEYFDSYFVVKQTTPSNYEHERSCYEDLKSDVTADHDFFVFNKNIYNISRQRLTKYTMMDFCYALRHFDPKDCEVFKEILVTYGCIEDYHPKWFEENKDWYDPIENPKYYAMLAKMGPIVRRALSNAIEFGNLMVEKGYVGVVTLDNQDLNGKFYDFGDFQKTAPGAGVPVFDTYYSYMMPIIAMTDALAPERYFEYDVHKGYKSYDLLKYDYTVEKQELFQKYFKYWDQEYHPNCRDCSDDRCLIHCANFNILFSTLIPQTSFGNLCRKVFVDGVPFIATCGYHSKELGVIMNQDNTMSFSKMGLSQLMQFVGDPALLVGTSNNLVDLRTSCFSVCALASGITHQTVKPGHFNKDFYDFAEKAGMFKEGSSIPLKHFFYPQTGNAAINDYDYYRYNRPTMFDIRQLLFCLEVTSKYFECYEGGCIPASQVVVNNLDKSAGYPFNKFGKARLYYEMSLEEQDQLFESTKKNVLPTITQMNLKYAISAKNRARTVAGVSILSTMTNRQFHQKILKSIVNTRNAPVVIGTTKFYGGWDNMLRNLIQGVEDPILMGWDYPKCDRAMPNLLRIAASLVLARKHTNCCTWSERIYRLYNECAQVLSETVLATGGIYVKPGGTSSGDATTAYANSVFNIIQATSANVARLLSVITRDIVYDDIKSLQYELYQQVYRRVNFDPAFVEKFYSYLCKNFSLMILSDDGVVCYNNTLAKQGLVADISGFREILYYQNNVYMADSKCWVEPDLEKGPHEFCSQHTMLVEVDGEPKYLPYPDPSRILGACVFVDDVDKTEPVAVMERYIALAIDAYPLVHHENEEYKKVFFVLLSYIRKLYQELSQNMLMDYSFVMDIDKGSRFWEQEFYENMYRAPTTLQSCVVCVGYVSETILRCGNCIRKPFLCCKCCYDHVMHTDHKNVLSINPYICSQPGCGEADVTKLYLGGMSYFCGNHKPKLSIPLVSNGTVFGIYRANCAGSESVDDFNQLATTNWSTVEPYILANRCSDSLRRFAAETVKATEELHKQQFASAEVREVLSDRELILSWEPGKTRPPLNRNYVFTGYHFTRTSKVQLGDFIFEKGEGRDVVYYRATSTAKLSVGDIFVLTSHNVVSLVAPTLCPQQTFSRFVNLRPNVMVPECFVNNIPLYHLVGKQKRTTVQGPPGSGKSHFAIGLAAYFSNARVVFTACSHAAVDALCEKAFKFLKVDDCTRIVPQRTTIDCFSKFKANDTGKKYIFSTINALPEVSCDILLVDEVSMLTNYELSFINGKINYQYVVYVGDPAQLPAPRTLLNGSLSPKDYNVVTNLMVCVKPDIFLAKCYRCPKEIVDTVSTLVYDGKFIANNPESRQCFKVIVNNGNSDVGHESGSAYNTTQLEFVKDFVCRNKEWREATFISPYNAMNQRAYRMLGLNVQTVDSSQGSEYDYVIFCVTADSQHALNINRFNVALTRAKRGILVVMRQRDELYSALKFTELDSETNLQGTGLFKICNKEFSGVHPAYAVTTKALAATYKVNDELAALVNVEAGSEITYKHLISLLGFKMSVSVEGCHNMFITRDEAIRNVRGWVGFDVEATHACGTNIGTNLPFQVGFSTGADFVVTPEGLVDTSIGNNFEPVNSKAPPGEQFNHLRALFKSAKPWHVIRPRIVQMLADNLCNVSDCVVFVTWCHGLELTTLRYFVKIGKEQLCTCGSRATTFNSHTQAYACWKHCLGFDFVYNPLLVDIQQWGYSGNLQFNHDFHCNVHGHAHVASADAIMTRCLAINNAFCQDVNWDLTYPHIANEDEVNSSCRYLQRMYLNACVDALKVNVVYDIGNPKGIKCVRRGDLSFRFYDKNPIVPNVKQFEYDYNQHKDKFADGLCMFWNCNVDCYPDNSLVCRYDTRNLSVFNLPGCNGGSLYVNKHAFHTPKFDRISFRNLKAMPFFFYDSSPCETIQVDGVAQDLVSLATKDCITRCNIGGAVCKKHAQMYAEFVTSYNAAVTAGFTFWVTNNFNPYNLWKSFSALQSIDNIAYNMYKGGHYDAIAGEMPTVITGDKVFVIDQGVEKAVFVNQTTLPTSVAFELYAKRNIRTLPNNRILKGLGVDVTNGFVIWDYENQTPLYRNTVKVCAYTDIEPNGLIVLYDDRYGDYQSFLAADNAVLVSTQCYKRHSYVEIPSNLLVQNGMPLKDGANLYVYKRVNGAFVMLPNTLNTQGRSYETFEPRSDVERDFLDMSEEDFVEKYGKDLGLQHILYGEVDKPQLGGLHTVIGMYRLLRANKLSAKSVTNSDSDVMQNYFVLADNGSYKQVCTVVDLLLDDFLELLRNILKEYGTNKSKVVTVSIDYHSINFMTWFEDGSIKTCYPQLQSAWTCGYNMPELYKVQNCVMEPCNIPNYGVGITLPSGIMMNVAKYTQLCQYLSKTTMCVPHNMRVMHFGAGSDKGVAPGSTVLKQWLPEGTLLVDNDIVDYVSDAHVSVLSDCNKYKTEHKFDLVISDMYTDNDSKRKHEGVVANNGNDDVFIYLSNFLKNNLALGGSFAVKVTETSWHESLYDIAQDCAWWTMFCTAVNASSSEAFLLGINYLGDSGKVKVSGKTLHANYIFWRNCNYLQTSAYSAFDVAKFGLKLKATPVVNLKKEQKTDLVVNLLRNGKLLVRDVGEVTVFSDHFVCTM</sequence>
<dbReference type="InterPro" id="IPR044325">
    <property type="entry name" value="NSP15_M_gammaCoV"/>
</dbReference>
<dbReference type="CDD" id="cd21689">
    <property type="entry name" value="stalk_CoV_Nsp13-like"/>
    <property type="match status" value="1"/>
</dbReference>
<evidence type="ECO:0000256" key="27">
    <source>
        <dbReference type="ARBA" id="ARBA00022801"/>
    </source>
</evidence>
<dbReference type="GO" id="GO:0008242">
    <property type="term" value="F:omega peptidase activity"/>
    <property type="evidence" value="ECO:0007669"/>
    <property type="project" value="InterPro"/>
</dbReference>
<dbReference type="GO" id="GO:0004519">
    <property type="term" value="F:endonuclease activity"/>
    <property type="evidence" value="ECO:0007669"/>
    <property type="project" value="UniProtKB-UniRule"/>
</dbReference>
<organism evidence="90">
    <name type="scientific">Infectious bronchitis virus</name>
    <dbReference type="NCBI Taxonomy" id="11120"/>
    <lineage>
        <taxon>Viruses</taxon>
        <taxon>Riboviria</taxon>
        <taxon>Orthornavirae</taxon>
        <taxon>Pisuviricota</taxon>
        <taxon>Pisoniviricetes</taxon>
        <taxon>Nidovirales</taxon>
        <taxon>Cornidovirineae</taxon>
        <taxon>Coronaviridae</taxon>
        <taxon>Orthocoronavirinae</taxon>
        <taxon>Gammacoronavirus</taxon>
        <taxon>Igacovirus</taxon>
        <taxon>Gammacoronavirus galli</taxon>
        <taxon>Avian coronavirus</taxon>
    </lineage>
</organism>
<dbReference type="Pfam" id="PF01443">
    <property type="entry name" value="Viral_helicase1"/>
    <property type="match status" value="1"/>
</dbReference>
<dbReference type="PROSITE" id="PS51124">
    <property type="entry name" value="PEPTIDASE_C16"/>
    <property type="match status" value="1"/>
</dbReference>
<evidence type="ECO:0000256" key="25">
    <source>
        <dbReference type="ARBA" id="ARBA00022759"/>
    </source>
</evidence>
<dbReference type="SUPFAM" id="SSF144246">
    <property type="entry name" value="Coronavirus NSP10-like"/>
    <property type="match status" value="1"/>
</dbReference>
<evidence type="ECO:0000259" key="66">
    <source>
        <dbReference type="PROSITE" id="PS50507"/>
    </source>
</evidence>
<dbReference type="GO" id="GO:0008270">
    <property type="term" value="F:zinc ion binding"/>
    <property type="evidence" value="ECO:0007669"/>
    <property type="project" value="UniProtKB-UniRule"/>
</dbReference>
<dbReference type="InterPro" id="IPR046441">
    <property type="entry name" value="RdRp_CoV"/>
</dbReference>
<dbReference type="InterPro" id="IPR009461">
    <property type="entry name" value="NSP16_CoV-like"/>
</dbReference>
<evidence type="ECO:0000256" key="3">
    <source>
        <dbReference type="ARBA" id="ARBA00001947"/>
    </source>
</evidence>
<dbReference type="InterPro" id="IPR044358">
    <property type="entry name" value="RdRp_gammaCoV"/>
</dbReference>
<feature type="domain" description="Nsp9 ssRNA-binding" evidence="79">
    <location>
        <begin position="3675"/>
        <end position="3785"/>
    </location>
</feature>
<evidence type="ECO:0000256" key="21">
    <source>
        <dbReference type="ARBA" id="ARBA00022723"/>
    </source>
</evidence>
<evidence type="ECO:0000256" key="19">
    <source>
        <dbReference type="ARBA" id="ARBA00022695"/>
    </source>
</evidence>
<dbReference type="Pfam" id="PF19215">
    <property type="entry name" value="CoV_NSP15_C"/>
    <property type="match status" value="1"/>
</dbReference>
<dbReference type="Pfam" id="PF05409">
    <property type="entry name" value="Peptidase_C30"/>
    <property type="match status" value="1"/>
</dbReference>
<feature type="domain" description="AV-Nsp11N/CoV-Nsp15M" evidence="86">
    <location>
        <begin position="6053"/>
        <end position="6168"/>
    </location>
</feature>
<evidence type="ECO:0000256" key="46">
    <source>
        <dbReference type="ARBA" id="ARBA00025984"/>
    </source>
</evidence>
<comment type="catalytic activity">
    <reaction evidence="53">
        <text>ATP + H2O = ADP + phosphate + H(+)</text>
        <dbReference type="Rhea" id="RHEA:13065"/>
        <dbReference type="ChEBI" id="CHEBI:15377"/>
        <dbReference type="ChEBI" id="CHEBI:15378"/>
        <dbReference type="ChEBI" id="CHEBI:30616"/>
        <dbReference type="ChEBI" id="CHEBI:43474"/>
        <dbReference type="ChEBI" id="CHEBI:456216"/>
        <dbReference type="EC" id="3.6.4.13"/>
    </reaction>
</comment>
<feature type="transmembrane region" description="Helical" evidence="65">
    <location>
        <begin position="3295"/>
        <end position="3322"/>
    </location>
</feature>
<dbReference type="InterPro" id="IPR049894">
    <property type="entry name" value="COV_NSP3_3ECTO"/>
</dbReference>
<dbReference type="InterPro" id="IPR043608">
    <property type="entry name" value="CoV_NSP15_M"/>
</dbReference>
<dbReference type="InterPro" id="IPR043472">
    <property type="entry name" value="Macro_dom-like"/>
</dbReference>
<keyword evidence="30 62" id="KW-0862">Zinc</keyword>
<dbReference type="CDD" id="cd21473">
    <property type="entry name" value="cv_Nsp4_TM"/>
    <property type="match status" value="1"/>
</dbReference>
<evidence type="ECO:0000259" key="77">
    <source>
        <dbReference type="PROSITE" id="PS51949"/>
    </source>
</evidence>
<dbReference type="CDD" id="cd21168">
    <property type="entry name" value="M_gcv_Nsp15-like"/>
    <property type="match status" value="1"/>
</dbReference>
<feature type="region of interest" description="Y4" evidence="62">
    <location>
        <begin position="2166"/>
        <end position="2265"/>
    </location>
</feature>
<comment type="function">
    <text evidence="6">May play a role in the modulation of host cell survival signaling pathway by interacting with host PHB and PHB2. Indeed, these two proteins play a role in maintaining the functional integrity of the mitochondria and protecting cells from various stresses.</text>
</comment>
<dbReference type="GO" id="GO:0019082">
    <property type="term" value="P:viral protein processing"/>
    <property type="evidence" value="ECO:0007669"/>
    <property type="project" value="InterPro"/>
</dbReference>
<dbReference type="SUPFAM" id="SSF53335">
    <property type="entry name" value="S-adenosyl-L-methionine-dependent methyltransferases"/>
    <property type="match status" value="1"/>
</dbReference>
<evidence type="ECO:0000256" key="39">
    <source>
        <dbReference type="ARBA" id="ARBA00023157"/>
    </source>
</evidence>
<dbReference type="PROSITE" id="PS51943">
    <property type="entry name" value="COV_NSP3A_UBL"/>
    <property type="match status" value="1"/>
</dbReference>
<dbReference type="CDD" id="cd21832">
    <property type="entry name" value="gammaCoV_Nsp8"/>
    <property type="match status" value="1"/>
</dbReference>
<keyword evidence="32" id="KW-0067">ATP-binding</keyword>
<dbReference type="InterPro" id="IPR043178">
    <property type="entry name" value="PLpro_thumb_sf_CoV"/>
</dbReference>
<dbReference type="InterPro" id="IPR047570">
    <property type="entry name" value="NSP12_IF_CoV"/>
</dbReference>
<dbReference type="CDD" id="cd23529">
    <property type="entry name" value="capping_2-OMTase_gammaCoV_Nsp16"/>
    <property type="match status" value="1"/>
</dbReference>
<dbReference type="CDD" id="cd21658">
    <property type="entry name" value="gammaCoV_Nsp14"/>
    <property type="match status" value="1"/>
</dbReference>
<comment type="caution">
    <text evidence="62">Lacks conserved residue(s) required for the propagation of feature annotation.</text>
</comment>
<dbReference type="Gene3D" id="3.40.50.300">
    <property type="entry name" value="P-loop containing nucleotide triphosphate hydrolases"/>
    <property type="match status" value="2"/>
</dbReference>
<dbReference type="Pfam" id="PF16348">
    <property type="entry name" value="CoV_NSP4_C"/>
    <property type="match status" value="1"/>
</dbReference>
<evidence type="ECO:0000256" key="63">
    <source>
        <dbReference type="PROSITE-ProRule" id="PRU01337"/>
    </source>
</evidence>
<comment type="subunit">
    <text evidence="52">Eight copies of nsp7 and eight copies of nsp8 assemble to form a heterohexadecamer dsRNA-encircling ring structure. Interacts with ORF6 protein.</text>
</comment>
<keyword evidence="25 61" id="KW-0255">Endonuclease</keyword>
<feature type="transmembrane region" description="Helical" evidence="65">
    <location>
        <begin position="3197"/>
        <end position="3214"/>
    </location>
</feature>
<evidence type="ECO:0000256" key="50">
    <source>
        <dbReference type="ARBA" id="ARBA00045257"/>
    </source>
</evidence>
<feature type="active site" evidence="59">
    <location>
        <position position="5660"/>
    </location>
</feature>
<dbReference type="PROSITE" id="PS51954">
    <property type="entry name" value="COV_N7_MTASE"/>
    <property type="match status" value="1"/>
</dbReference>
<evidence type="ECO:0000256" key="59">
    <source>
        <dbReference type="PROSITE-ProRule" id="PRU01298"/>
    </source>
</evidence>
<feature type="domain" description="NiRAN" evidence="75">
    <location>
        <begin position="3942"/>
        <end position="4200"/>
    </location>
</feature>
<dbReference type="GO" id="GO:0006508">
    <property type="term" value="P:proteolysis"/>
    <property type="evidence" value="ECO:0007669"/>
    <property type="project" value="UniProtKB-KW"/>
</dbReference>
<dbReference type="PROSITE" id="PS51960">
    <property type="entry name" value="COV_NSP15_NTD"/>
    <property type="match status" value="1"/>
</dbReference>
<feature type="transmembrane region" description="Helical" evidence="65">
    <location>
        <begin position="3125"/>
        <end position="3142"/>
    </location>
</feature>
<dbReference type="Pfam" id="PF06460">
    <property type="entry name" value="CoV_Methyltr_2"/>
    <property type="match status" value="1"/>
</dbReference>
<dbReference type="Pfam" id="PF19217">
    <property type="entry name" value="CoV_NSP4_N"/>
    <property type="match status" value="1"/>
</dbReference>
<evidence type="ECO:0000256" key="56">
    <source>
        <dbReference type="PROSITE-ProRule" id="PRU00444"/>
    </source>
</evidence>
<comment type="similarity">
    <text evidence="11 57">Belongs to the coronaviruses polyprotein 1ab family.</text>
</comment>
<proteinExistence type="inferred from homology"/>
<evidence type="ECO:0000259" key="88">
    <source>
        <dbReference type="PROSITE" id="PS51993"/>
    </source>
</evidence>
<evidence type="ECO:0000256" key="48">
    <source>
        <dbReference type="ARBA" id="ARBA00043918"/>
    </source>
</evidence>
<keyword evidence="41" id="KW-1035">Host cytoplasm</keyword>
<dbReference type="PANTHER" id="PTHR43788:SF16">
    <property type="entry name" value="HELICASE WITH ZINC FINGER 2"/>
    <property type="match status" value="1"/>
</dbReference>
<dbReference type="InterPro" id="IPR043606">
    <property type="entry name" value="CoV_NSP15_N"/>
</dbReference>
<evidence type="ECO:0000259" key="69">
    <source>
        <dbReference type="PROSITE" id="PS51442"/>
    </source>
</evidence>
<evidence type="ECO:0000256" key="14">
    <source>
        <dbReference type="ARBA" id="ARBA00022581"/>
    </source>
</evidence>
<feature type="domain" description="Nsp12 Interface" evidence="89">
    <location>
        <begin position="4205"/>
        <end position="4303"/>
    </location>
</feature>
<keyword evidence="18 65" id="KW-0812">Transmembrane</keyword>
<dbReference type="Gene3D" id="2.60.120.1680">
    <property type="match status" value="1"/>
</dbReference>
<keyword evidence="38 65" id="KW-0472">Membrane</keyword>
<dbReference type="CDD" id="cd21467">
    <property type="entry name" value="Ubl1_cv_Nsp3_N-like"/>
    <property type="match status" value="1"/>
</dbReference>
<dbReference type="PROSITE" id="PS52000">
    <property type="entry name" value="COV_NSP12_IF"/>
    <property type="match status" value="1"/>
</dbReference>
<dbReference type="CDD" id="cd21512">
    <property type="entry name" value="cv_gamma-delta_Nsp2_IBV-like"/>
    <property type="match status" value="1"/>
</dbReference>
<dbReference type="CDD" id="cd21733">
    <property type="entry name" value="gammaCoV_PLPro"/>
    <property type="match status" value="1"/>
</dbReference>
<dbReference type="PROSITE" id="PS51442">
    <property type="entry name" value="M_PRO"/>
    <property type="match status" value="1"/>
</dbReference>
<gene>
    <name evidence="90" type="primary">1ab</name>
</gene>
<evidence type="ECO:0000256" key="18">
    <source>
        <dbReference type="ARBA" id="ARBA00022692"/>
    </source>
</evidence>
<evidence type="ECO:0000259" key="83">
    <source>
        <dbReference type="PROSITE" id="PS51955"/>
    </source>
</evidence>
<keyword evidence="20 59" id="KW-0540">Nuclease</keyword>
<feature type="domain" description="3Ecto" evidence="88">
    <location>
        <begin position="1771"/>
        <end position="1835"/>
    </location>
</feature>
<dbReference type="GO" id="GO:0005524">
    <property type="term" value="F:ATP binding"/>
    <property type="evidence" value="ECO:0007669"/>
    <property type="project" value="UniProtKB-KW"/>
</dbReference>
<dbReference type="PROSITE" id="PS51948">
    <property type="entry name" value="COV_NSP12_RDRP"/>
    <property type="match status" value="1"/>
</dbReference>
<feature type="active site" evidence="59">
    <location>
        <position position="5561"/>
    </location>
</feature>
<evidence type="ECO:0000256" key="32">
    <source>
        <dbReference type="ARBA" id="ARBA00022840"/>
    </source>
</evidence>
<feature type="domain" description="N7-MTase" evidence="82">
    <location>
        <begin position="5764"/>
        <end position="5991"/>
    </location>
</feature>
<dbReference type="InterPro" id="IPR038123">
    <property type="entry name" value="NSP4_C_sf_CoV"/>
</dbReference>
<dbReference type="PROSITE" id="PS51950">
    <property type="entry name" value="COV_NSP8"/>
    <property type="match status" value="1"/>
</dbReference>
<protein>
    <recommendedName>
        <fullName evidence="64">ORF1ab polyprotein</fullName>
    </recommendedName>
</protein>
<dbReference type="CDD" id="cd22650">
    <property type="entry name" value="NTD_gammaCoV_Nsp15-like"/>
    <property type="match status" value="1"/>
</dbReference>
<comment type="catalytic activity">
    <reaction evidence="43">
        <text>uridylyl-uridylyl-ribonucleotide-RNA = a 3'-end uridylyl-2',3'-cyclophospho-uridine-RNA + a 5'-end dephospho-ribonucleoside-RNA</text>
        <dbReference type="Rhea" id="RHEA:67732"/>
        <dbReference type="Rhea" id="RHEA-COMP:13936"/>
        <dbReference type="Rhea" id="RHEA-COMP:17334"/>
        <dbReference type="Rhea" id="RHEA-COMP:17335"/>
        <dbReference type="ChEBI" id="CHEBI:138284"/>
        <dbReference type="ChEBI" id="CHEBI:173079"/>
        <dbReference type="ChEBI" id="CHEBI:173080"/>
    </reaction>
</comment>
<keyword evidence="39 63" id="KW-1015">Disulfide bond</keyword>
<dbReference type="GO" id="GO:0016829">
    <property type="term" value="F:lyase activity"/>
    <property type="evidence" value="ECO:0007669"/>
    <property type="project" value="UniProtKB-KW"/>
</dbReference>
<feature type="transmembrane region" description="Helical" evidence="65">
    <location>
        <begin position="2616"/>
        <end position="2633"/>
    </location>
</feature>
<dbReference type="GO" id="GO:0044167">
    <property type="term" value="C:host cell endoplasmic reticulum membrane"/>
    <property type="evidence" value="ECO:0007669"/>
    <property type="project" value="UniProtKB-SubCell"/>
</dbReference>
<dbReference type="GO" id="GO:0004843">
    <property type="term" value="F:cysteine-type deubiquitinase activity"/>
    <property type="evidence" value="ECO:0007669"/>
    <property type="project" value="UniProtKB-EC"/>
</dbReference>
<dbReference type="InterPro" id="IPR036333">
    <property type="entry name" value="NSP10_sf_CoV"/>
</dbReference>
<dbReference type="CDD" id="cd21667">
    <property type="entry name" value="gammaCoV_Nsp5_Mpro"/>
    <property type="match status" value="1"/>
</dbReference>
<keyword evidence="15 60" id="KW-0489">Methyltransferase</keyword>
<evidence type="ECO:0000256" key="24">
    <source>
        <dbReference type="ARBA" id="ARBA00022758"/>
    </source>
</evidence>
<dbReference type="Pfam" id="PF19213">
    <property type="entry name" value="CoV_NSP6"/>
    <property type="match status" value="1"/>
</dbReference>
<evidence type="ECO:0000256" key="15">
    <source>
        <dbReference type="ARBA" id="ARBA00022603"/>
    </source>
</evidence>
<dbReference type="PROSITE" id="PS51952">
    <property type="entry name" value="COV_EXON_MTASE_COACT"/>
    <property type="match status" value="1"/>
</dbReference>
<evidence type="ECO:0000313" key="90">
    <source>
        <dbReference type="EMBL" id="ARS22418.1"/>
    </source>
</evidence>
<dbReference type="CDD" id="cd21557">
    <property type="entry name" value="Macro_X_Nsp3-like"/>
    <property type="match status" value="1"/>
</dbReference>
<dbReference type="GO" id="GO:0039520">
    <property type="term" value="P:symbiont-mediated activation of host autophagy"/>
    <property type="evidence" value="ECO:0007669"/>
    <property type="project" value="UniProtKB-KW"/>
</dbReference>
<keyword evidence="16" id="KW-0645">Protease</keyword>
<feature type="transmembrane region" description="Helical" evidence="65">
    <location>
        <begin position="2588"/>
        <end position="2609"/>
    </location>
</feature>
<dbReference type="PROSITE" id="PS51961">
    <property type="entry name" value="AV_NSP11N_COV_NSP15M"/>
    <property type="match status" value="1"/>
</dbReference>
<feature type="region of interest" description="Y1" evidence="62">
    <location>
        <begin position="1913"/>
        <end position="2003"/>
    </location>
</feature>
<comment type="catalytic activity">
    <reaction evidence="54">
        <text>ATP + H2O = ADP + phosphate + H(+)</text>
        <dbReference type="Rhea" id="RHEA:13065"/>
        <dbReference type="ChEBI" id="CHEBI:15377"/>
        <dbReference type="ChEBI" id="CHEBI:15378"/>
        <dbReference type="ChEBI" id="CHEBI:30616"/>
        <dbReference type="ChEBI" id="CHEBI:43474"/>
        <dbReference type="ChEBI" id="CHEBI:456216"/>
        <dbReference type="EC" id="3.6.4.12"/>
    </reaction>
</comment>
<keyword evidence="28" id="KW-0347">Helicase</keyword>
<dbReference type="InterPro" id="IPR009466">
    <property type="entry name" value="NSP14_CoV"/>
</dbReference>
<dbReference type="PROSITE" id="PS51944">
    <property type="entry name" value="COV_NSP3D_UBL"/>
    <property type="match status" value="1"/>
</dbReference>
<dbReference type="Pfam" id="PF08715">
    <property type="entry name" value="CoV_peptidase"/>
    <property type="match status" value="1"/>
</dbReference>
<keyword evidence="21 62" id="KW-0479">Metal-binding</keyword>
<evidence type="ECO:0000256" key="38">
    <source>
        <dbReference type="ARBA" id="ARBA00023136"/>
    </source>
</evidence>
<keyword evidence="36 65" id="KW-1133">Transmembrane helix</keyword>
<dbReference type="Gene3D" id="3.40.50.150">
    <property type="entry name" value="Vaccinia Virus protein VP39"/>
    <property type="match status" value="1"/>
</dbReference>
<dbReference type="SUPFAM" id="SSF143076">
    <property type="entry name" value="Coronavirus NSP8-like"/>
    <property type="match status" value="1"/>
</dbReference>
<dbReference type="InterPro" id="IPR008740">
    <property type="entry name" value="Peptidase_C30_CoV"/>
</dbReference>
<feature type="domain" description="Nidovirus-type SAM-dependent 2'-O-MTase" evidence="83">
    <location>
        <begin position="6329"/>
        <end position="6628"/>
    </location>
</feature>
<dbReference type="InterPro" id="IPR040795">
    <property type="entry name" value="NSP2_gammaCoV"/>
</dbReference>
<dbReference type="Pfam" id="PF00680">
    <property type="entry name" value="RdRP_1"/>
    <property type="match status" value="1"/>
</dbReference>
<dbReference type="InterPro" id="IPR036499">
    <property type="entry name" value="NSP9_sf_CoV"/>
</dbReference>
<feature type="active site" evidence="59">
    <location>
        <position position="5736"/>
    </location>
</feature>
<dbReference type="SUPFAM" id="SSF52540">
    <property type="entry name" value="P-loop containing nucleoside triphosphate hydrolases"/>
    <property type="match status" value="1"/>
</dbReference>
<evidence type="ECO:0000256" key="9">
    <source>
        <dbReference type="ARBA" id="ARBA00004407"/>
    </source>
</evidence>
<evidence type="ECO:0000259" key="70">
    <source>
        <dbReference type="PROSITE" id="PS51653"/>
    </source>
</evidence>
<dbReference type="SUPFAM" id="SSF142877">
    <property type="entry name" value="EndoU-like"/>
    <property type="match status" value="1"/>
</dbReference>
<dbReference type="PROSITE" id="PS51154">
    <property type="entry name" value="MACRO"/>
    <property type="match status" value="1"/>
</dbReference>
<evidence type="ECO:0000256" key="40">
    <source>
        <dbReference type="ARBA" id="ARBA00023184"/>
    </source>
</evidence>
<dbReference type="InterPro" id="IPR047566">
    <property type="entry name" value="CoV_NSP3_Y"/>
</dbReference>
<feature type="region of interest" description="ZF2" evidence="62">
    <location>
        <begin position="1963"/>
        <end position="1973"/>
    </location>
</feature>
<dbReference type="InterPro" id="IPR029063">
    <property type="entry name" value="SAM-dependent_MTases_sf"/>
</dbReference>
<feature type="transmembrane region" description="Helical" evidence="65">
    <location>
        <begin position="1753"/>
        <end position="1775"/>
    </location>
</feature>
<keyword evidence="17 60" id="KW-0808">Transferase</keyword>
<evidence type="ECO:0000256" key="57">
    <source>
        <dbReference type="PROSITE-ProRule" id="PRU01294"/>
    </source>
</evidence>
<dbReference type="PROSITE" id="PS51992">
    <property type="entry name" value="COV_NSP3_Y"/>
    <property type="match status" value="1"/>
</dbReference>
<dbReference type="InterPro" id="IPR043609">
    <property type="entry name" value="NendoU_nidovirus"/>
</dbReference>
<dbReference type="InterPro" id="IPR050534">
    <property type="entry name" value="Coronavir_polyprotein_1ab"/>
</dbReference>
<evidence type="ECO:0000256" key="43">
    <source>
        <dbReference type="ARBA" id="ARBA00024600"/>
    </source>
</evidence>
<dbReference type="GO" id="GO:0004482">
    <property type="term" value="F:mRNA 5'-cap (guanine-N7-)-methyltransferase activity"/>
    <property type="evidence" value="ECO:0007669"/>
    <property type="project" value="InterPro"/>
</dbReference>
<feature type="domain" description="Macro" evidence="68">
    <location>
        <begin position="1005"/>
        <end position="1181"/>
    </location>
</feature>
<dbReference type="InterPro" id="IPR013016">
    <property type="entry name" value="Peptidase_C16_CoV"/>
</dbReference>
<dbReference type="SUPFAM" id="SSF52949">
    <property type="entry name" value="Macro domain-like"/>
    <property type="match status" value="1"/>
</dbReference>
<comment type="subunit">
    <text evidence="47">Monomer. Homodimer. Only the homodimer shows catalytic activity.</text>
</comment>
<dbReference type="GO" id="GO:0004197">
    <property type="term" value="F:cysteine-type endopeptidase activity"/>
    <property type="evidence" value="ECO:0007669"/>
    <property type="project" value="InterPro"/>
</dbReference>
<evidence type="ECO:0000256" key="4">
    <source>
        <dbReference type="ARBA" id="ARBA00002182"/>
    </source>
</evidence>
<evidence type="ECO:0000256" key="17">
    <source>
        <dbReference type="ARBA" id="ARBA00022679"/>
    </source>
</evidence>
<comment type="cofactor">
    <cofactor evidence="2">
        <name>Mn(2+)</name>
        <dbReference type="ChEBI" id="CHEBI:29035"/>
    </cofactor>
</comment>
<comment type="catalytic activity">
    <reaction evidence="55">
        <text>a 5'-end (N(7)-methyl 5'-triphosphoguanosine)-ribonucleoside in mRNA + S-adenosyl-L-methionine = a 5'-end (N(7)-methyl 5'-triphosphoguanosine)-(2'-O-methyl-ribonucleoside) in mRNA + S-adenosyl-L-homocysteine + H(+)</text>
        <dbReference type="Rhea" id="RHEA:67020"/>
        <dbReference type="Rhea" id="RHEA-COMP:17167"/>
        <dbReference type="Rhea" id="RHEA-COMP:17168"/>
        <dbReference type="ChEBI" id="CHEBI:15378"/>
        <dbReference type="ChEBI" id="CHEBI:57856"/>
        <dbReference type="ChEBI" id="CHEBI:59789"/>
        <dbReference type="ChEBI" id="CHEBI:156461"/>
        <dbReference type="ChEBI" id="CHEBI:167609"/>
        <dbReference type="EC" id="2.1.1.57"/>
    </reaction>
</comment>
<evidence type="ECO:0000256" key="22">
    <source>
        <dbReference type="ARBA" id="ARBA00022737"/>
    </source>
</evidence>
<evidence type="ECO:0000256" key="5">
    <source>
        <dbReference type="ARBA" id="ARBA00002697"/>
    </source>
</evidence>
<evidence type="ECO:0000259" key="87">
    <source>
        <dbReference type="PROSITE" id="PS51992"/>
    </source>
</evidence>
<feature type="domain" description="(+)RNA virus helicase C-terminal" evidence="71">
    <location>
        <begin position="5127"/>
        <end position="5479"/>
    </location>
</feature>
<comment type="function">
    <text evidence="48">RNA-directed RNA polymerase that catalyzes the transcription of viral genomic and subgenomic RNAs. Acts in complex with nsp7 and nsp8 to transcribe both the minus and positive strands of genomic RNA. The kinase-like NiRAN domain of NSP12 attaches one or more nucleotides to the amino terminus of NSP9, forming a covalent RNA-protein intermediate that serves as transcription/replication primer. Subgenomic RNAs (sgRNAs) are formed by discontinuous transcription: The polymerase has the ability to pause at transcription-regulating sequences (TRS) and jump to the leader TRS, resulting in a major deletion. This creates a series of subgenomic RNAs that are replicated, transcribed and translated. In addition, Nsp12 is a subunit of the viral RNA capping enzyme that catalyzes the RNA guanylyltransferase reaction for genomic and sub-genomic RNAs. Subsequently, the NiRAN domain transfers RNA to GDP, and forms the core cap structure GpppA-RNA.</text>
</comment>
<feature type="active site" evidence="59">
    <location>
        <position position="5741"/>
    </location>
</feature>
<evidence type="ECO:0000256" key="44">
    <source>
        <dbReference type="ARBA" id="ARBA00024700"/>
    </source>
</evidence>